<feature type="signal peptide" evidence="4">
    <location>
        <begin position="1"/>
        <end position="27"/>
    </location>
</feature>
<evidence type="ECO:0000256" key="5">
    <source>
        <dbReference type="SAM" id="MobiDB-lite"/>
    </source>
</evidence>
<dbReference type="RefSeq" id="WP_377467498.1">
    <property type="nucleotide sequence ID" value="NZ_JBHUOP010000006.1"/>
</dbReference>
<comment type="caution">
    <text evidence="7">The sequence shown here is derived from an EMBL/GenBank/DDBJ whole genome shotgun (WGS) entry which is preliminary data.</text>
</comment>
<dbReference type="PANTHER" id="PTHR34983">
    <property type="entry name" value="ARABINOGALACTAN ENDO-BETA-1,4-GALACTANASE A"/>
    <property type="match status" value="1"/>
</dbReference>
<protein>
    <recommendedName>
        <fullName evidence="4">Arabinogalactan endo-beta-1,4-galactanase</fullName>
        <ecNumber evidence="4">3.2.1.89</ecNumber>
    </recommendedName>
</protein>
<dbReference type="GO" id="GO:0016787">
    <property type="term" value="F:hydrolase activity"/>
    <property type="evidence" value="ECO:0007669"/>
    <property type="project" value="UniProtKB-KW"/>
</dbReference>
<keyword evidence="4" id="KW-0732">Signal</keyword>
<name>A0ABW5XHY2_9MICO</name>
<keyword evidence="8" id="KW-1185">Reference proteome</keyword>
<dbReference type="SUPFAM" id="SSF51445">
    <property type="entry name" value="(Trans)glycosidases"/>
    <property type="match status" value="1"/>
</dbReference>
<comment type="catalytic activity">
    <reaction evidence="4">
        <text>The enzyme specifically hydrolyzes (1-&gt;4)-beta-D-galactosidic linkages in type I arabinogalactans.</text>
        <dbReference type="EC" id="3.2.1.89"/>
    </reaction>
</comment>
<dbReference type="InterPro" id="IPR011683">
    <property type="entry name" value="Glyco_hydro_53"/>
</dbReference>
<dbReference type="Pfam" id="PF07532">
    <property type="entry name" value="Big_4"/>
    <property type="match status" value="2"/>
</dbReference>
<feature type="chain" id="PRO_5044987900" description="Arabinogalactan endo-beta-1,4-galactanase" evidence="4">
    <location>
        <begin position="28"/>
        <end position="1139"/>
    </location>
</feature>
<keyword evidence="2 4" id="KW-0378">Hydrolase</keyword>
<evidence type="ECO:0000256" key="4">
    <source>
        <dbReference type="RuleBase" id="RU361192"/>
    </source>
</evidence>
<feature type="region of interest" description="Disordered" evidence="5">
    <location>
        <begin position="886"/>
        <end position="941"/>
    </location>
</feature>
<feature type="compositionally biased region" description="Acidic residues" evidence="5">
    <location>
        <begin position="888"/>
        <end position="902"/>
    </location>
</feature>
<evidence type="ECO:0000313" key="7">
    <source>
        <dbReference type="EMBL" id="MFD2841473.1"/>
    </source>
</evidence>
<dbReference type="Pfam" id="PF07745">
    <property type="entry name" value="Glyco_hydro_53"/>
    <property type="match status" value="1"/>
</dbReference>
<evidence type="ECO:0000256" key="3">
    <source>
        <dbReference type="ARBA" id="ARBA00023295"/>
    </source>
</evidence>
<dbReference type="InterPro" id="IPR011081">
    <property type="entry name" value="Big_4"/>
</dbReference>
<dbReference type="Gene3D" id="3.20.20.80">
    <property type="entry name" value="Glycosidases"/>
    <property type="match status" value="1"/>
</dbReference>
<evidence type="ECO:0000256" key="1">
    <source>
        <dbReference type="ARBA" id="ARBA00010687"/>
    </source>
</evidence>
<dbReference type="Proteomes" id="UP001597391">
    <property type="component" value="Unassembled WGS sequence"/>
</dbReference>
<evidence type="ECO:0000256" key="2">
    <source>
        <dbReference type="ARBA" id="ARBA00022801"/>
    </source>
</evidence>
<dbReference type="Gene3D" id="2.60.120.260">
    <property type="entry name" value="Galactose-binding domain-like"/>
    <property type="match status" value="2"/>
</dbReference>
<organism evidence="7 8">
    <name type="scientific">Populibacterium corticicola</name>
    <dbReference type="NCBI Taxonomy" id="1812826"/>
    <lineage>
        <taxon>Bacteria</taxon>
        <taxon>Bacillati</taxon>
        <taxon>Actinomycetota</taxon>
        <taxon>Actinomycetes</taxon>
        <taxon>Micrococcales</taxon>
        <taxon>Jonesiaceae</taxon>
        <taxon>Populibacterium</taxon>
    </lineage>
</organism>
<keyword evidence="3 4" id="KW-0326">Glycosidase</keyword>
<dbReference type="EC" id="3.2.1.89" evidence="4"/>
<comment type="similarity">
    <text evidence="1 4">Belongs to the glycosyl hydrolase 53 family.</text>
</comment>
<accession>A0ABW5XHY2</accession>
<feature type="domain" description="Bacterial Ig-like" evidence="6">
    <location>
        <begin position="674"/>
        <end position="722"/>
    </location>
</feature>
<evidence type="ECO:0000313" key="8">
    <source>
        <dbReference type="Proteomes" id="UP001597391"/>
    </source>
</evidence>
<reference evidence="8" key="1">
    <citation type="journal article" date="2019" name="Int. J. Syst. Evol. Microbiol.">
        <title>The Global Catalogue of Microorganisms (GCM) 10K type strain sequencing project: providing services to taxonomists for standard genome sequencing and annotation.</title>
        <authorList>
            <consortium name="The Broad Institute Genomics Platform"/>
            <consortium name="The Broad Institute Genome Sequencing Center for Infectious Disease"/>
            <person name="Wu L."/>
            <person name="Ma J."/>
        </authorList>
    </citation>
    <scope>NUCLEOTIDE SEQUENCE [LARGE SCALE GENOMIC DNA]</scope>
    <source>
        <strain evidence="8">KCTC 33576</strain>
    </source>
</reference>
<sequence length="1139" mass="121478">MRIGRSPKAIALGIALTLGLTPAFGSAAQAAGDAPVESTIHVNKIEGLPEDFMKGVDISSVLSLEASGVKFRDWDGEEADIFHTLRESGVNYIRVRIWNDPWDSEGNGYGGGNNDLATAVEIAERAKDADLKLFVDFHYSDFWADPGKQQAPKAWADMTLAEKETATYEFTRDSLEALKDTGVDIGMVQVGNETNNGVAGESGMVNAAKIFSAGSSAVREVLPDALVALHFTNPETSGRYASLAKAMDDNNVDYDVFASSYYSFWHGTLQNLTTQLKAIADTYGKKVMVAETSWAYTLEDFDGHANTIREGTASNPGYAFSEQGQADSVSDVIEAVHGVGEAGIGVFYWEPAWLPVGPASELENNKTLWETHGSGWASSYAGEYDSHDAGRWYGGSAVDNQALFAPDGTALESLNVFKYVHTGASAPLQATGFEPVNVQINAGQTATLPATVTVRYNDRSVNVETVTWDEFDTPTTAGVITVDGVTENGFVVTAKITVASRNYVKNYSFENGGDSWTLTGTGAEIKDTGDASHGAKATHFWSASDLEFTVQQQVTGLQAGTYTLRAVAHGEFKGSSDAGILFAVPGDPGDAHATQVTEYKQDINLAGWQVWQTPTIENIKVGADGILDIGATFTATAQSWGAIDEFTLIQTSVDEGSEVPEEPEAQPRTPQTHVTTSLLGEIPVLPAQLAVEYDDDSVKQTDVQWESFNALYAPGLVVVKGTSTNGIEFTAHIYYQRQNLLVNPSFEDWEDGWTFTGSGYDVKWEEPKKDIDNGVFALSLFTESGSEFSVSQTVSGLDTGTYSLSVYSQGGDSPDQDTRELFARGSADESVELTATIPLEGWREWRKTTIDDITVEEGGTLTVGARFALTAGAWGTVDYFVLERTDNDPTEEPTEDPTDEPTDNAGGGTGGNTGGNTGGQPGGNTGGNNTGGDNAGGTDKPVVKQFKNTVKPRLSGIARVGSTMTVNPGKWSVSGVKYKYQWLSNGKAIKGATKKSYTVTANQVGKKLSVQVTATKAGYALVKVTSSPSKKVAKSTATVSARISKSSIQKSKSTKITVRVKAAGVSKPAGTVTVKVGKKSVKATLKATHNGKVTVTVRGKSLKVAKNQKVTVLFTPNKVTGKAVVKSKVTRVGKLTVRR</sequence>
<proteinExistence type="inferred from homology"/>
<feature type="domain" description="Bacterial Ig-like" evidence="6">
    <location>
        <begin position="434"/>
        <end position="487"/>
    </location>
</feature>
<gene>
    <name evidence="7" type="ORF">ACFSYH_12980</name>
</gene>
<dbReference type="InterPro" id="IPR017853">
    <property type="entry name" value="GH"/>
</dbReference>
<dbReference type="Gene3D" id="2.60.40.2700">
    <property type="match status" value="1"/>
</dbReference>
<feature type="compositionally biased region" description="Gly residues" evidence="5">
    <location>
        <begin position="905"/>
        <end position="935"/>
    </location>
</feature>
<evidence type="ECO:0000259" key="6">
    <source>
        <dbReference type="Pfam" id="PF07532"/>
    </source>
</evidence>
<dbReference type="EMBL" id="JBHUOP010000006">
    <property type="protein sequence ID" value="MFD2841473.1"/>
    <property type="molecule type" value="Genomic_DNA"/>
</dbReference>
<dbReference type="PANTHER" id="PTHR34983:SF2">
    <property type="entry name" value="ENDO-BETA-1,4-GALACTANASE"/>
    <property type="match status" value="1"/>
</dbReference>